<evidence type="ECO:0000313" key="2">
    <source>
        <dbReference type="Proteomes" id="UP000634139"/>
    </source>
</evidence>
<name>A0A918RQ53_9SPHN</name>
<dbReference type="InterPro" id="IPR006448">
    <property type="entry name" value="Phage_term_ssu_P27"/>
</dbReference>
<accession>A0A918RQ53</accession>
<keyword evidence="2" id="KW-1185">Reference proteome</keyword>
<dbReference type="Pfam" id="PF05119">
    <property type="entry name" value="Terminase_4"/>
    <property type="match status" value="1"/>
</dbReference>
<reference evidence="1" key="1">
    <citation type="journal article" date="2014" name="Int. J. Syst. Evol. Microbiol.">
        <title>Complete genome sequence of Corynebacterium casei LMG S-19264T (=DSM 44701T), isolated from a smear-ripened cheese.</title>
        <authorList>
            <consortium name="US DOE Joint Genome Institute (JGI-PGF)"/>
            <person name="Walter F."/>
            <person name="Albersmeier A."/>
            <person name="Kalinowski J."/>
            <person name="Ruckert C."/>
        </authorList>
    </citation>
    <scope>NUCLEOTIDE SEQUENCE</scope>
    <source>
        <strain evidence="1">KCTC 32422</strain>
    </source>
</reference>
<proteinExistence type="predicted"/>
<dbReference type="Proteomes" id="UP000634139">
    <property type="component" value="Unassembled WGS sequence"/>
</dbReference>
<dbReference type="AlphaFoldDB" id="A0A918RQ53"/>
<gene>
    <name evidence="1" type="ORF">GCM10011617_26910</name>
</gene>
<comment type="caution">
    <text evidence="1">The sequence shown here is derived from an EMBL/GenBank/DDBJ whole genome shotgun (WGS) entry which is preliminary data.</text>
</comment>
<evidence type="ECO:0000313" key="1">
    <source>
        <dbReference type="EMBL" id="GHA04463.1"/>
    </source>
</evidence>
<sequence>MPSNEPPAHLSDNAAQWWREVLRDYSLEPHHLHLLQSACEALDRMAQARAELAAHGALTFTDARGVIKAHPAEAIERNARIAFARLVRELDLDAGAVAGASAPRPPALVSNRRG</sequence>
<reference evidence="1" key="2">
    <citation type="submission" date="2020-09" db="EMBL/GenBank/DDBJ databases">
        <authorList>
            <person name="Sun Q."/>
            <person name="Kim S."/>
        </authorList>
    </citation>
    <scope>NUCLEOTIDE SEQUENCE</scope>
    <source>
        <strain evidence="1">KCTC 32422</strain>
    </source>
</reference>
<organism evidence="1 2">
    <name type="scientific">Novosphingobium arvoryzae</name>
    <dbReference type="NCBI Taxonomy" id="1256514"/>
    <lineage>
        <taxon>Bacteria</taxon>
        <taxon>Pseudomonadati</taxon>
        <taxon>Pseudomonadota</taxon>
        <taxon>Alphaproteobacteria</taxon>
        <taxon>Sphingomonadales</taxon>
        <taxon>Sphingomonadaceae</taxon>
        <taxon>Novosphingobium</taxon>
    </lineage>
</organism>
<evidence type="ECO:0008006" key="3">
    <source>
        <dbReference type="Google" id="ProtNLM"/>
    </source>
</evidence>
<protein>
    <recommendedName>
        <fullName evidence="3">Terminase</fullName>
    </recommendedName>
</protein>
<dbReference type="EMBL" id="BMZD01000007">
    <property type="protein sequence ID" value="GHA04463.1"/>
    <property type="molecule type" value="Genomic_DNA"/>
</dbReference>